<evidence type="ECO:0000313" key="1">
    <source>
        <dbReference type="EMBL" id="KAK2972210.1"/>
    </source>
</evidence>
<feature type="non-terminal residue" evidence="1">
    <location>
        <position position="64"/>
    </location>
</feature>
<dbReference type="PANTHER" id="PTHR48191">
    <property type="entry name" value="PROTEIN HHL1 CHLOROPLASTIC"/>
    <property type="match status" value="1"/>
</dbReference>
<dbReference type="AlphaFoldDB" id="A0AA88U674"/>
<sequence>EGNNMRAALSTNDVVELPKQDELKTVLDKVKDFFGDAKESFGKLTDLNSTTTTELEDRSDEKSK</sequence>
<dbReference type="PANTHER" id="PTHR48191:SF2">
    <property type="entry name" value="PROTEIN HHL1, CHLOROPLASTIC"/>
    <property type="match status" value="1"/>
</dbReference>
<evidence type="ECO:0000313" key="2">
    <source>
        <dbReference type="Proteomes" id="UP001187471"/>
    </source>
</evidence>
<protein>
    <submittedName>
        <fullName evidence="1">Uncharacterized protein</fullName>
    </submittedName>
</protein>
<gene>
    <name evidence="1" type="ORF">RJ640_030755</name>
</gene>
<comment type="caution">
    <text evidence="1">The sequence shown here is derived from an EMBL/GenBank/DDBJ whole genome shotgun (WGS) entry which is preliminary data.</text>
</comment>
<dbReference type="InterPro" id="IPR045388">
    <property type="entry name" value="HHL1-like"/>
</dbReference>
<dbReference type="Proteomes" id="UP001187471">
    <property type="component" value="Unassembled WGS sequence"/>
</dbReference>
<name>A0AA88U674_9ASTE</name>
<organism evidence="1 2">
    <name type="scientific">Escallonia rubra</name>
    <dbReference type="NCBI Taxonomy" id="112253"/>
    <lineage>
        <taxon>Eukaryota</taxon>
        <taxon>Viridiplantae</taxon>
        <taxon>Streptophyta</taxon>
        <taxon>Embryophyta</taxon>
        <taxon>Tracheophyta</taxon>
        <taxon>Spermatophyta</taxon>
        <taxon>Magnoliopsida</taxon>
        <taxon>eudicotyledons</taxon>
        <taxon>Gunneridae</taxon>
        <taxon>Pentapetalae</taxon>
        <taxon>asterids</taxon>
        <taxon>campanulids</taxon>
        <taxon>Escalloniales</taxon>
        <taxon>Escalloniaceae</taxon>
        <taxon>Escallonia</taxon>
    </lineage>
</organism>
<reference evidence="1" key="1">
    <citation type="submission" date="2022-12" db="EMBL/GenBank/DDBJ databases">
        <title>Draft genome assemblies for two species of Escallonia (Escalloniales).</title>
        <authorList>
            <person name="Chanderbali A."/>
            <person name="Dervinis C."/>
            <person name="Anghel I."/>
            <person name="Soltis D."/>
            <person name="Soltis P."/>
            <person name="Zapata F."/>
        </authorList>
    </citation>
    <scope>NUCLEOTIDE SEQUENCE</scope>
    <source>
        <strain evidence="1">UCBG92.1500</strain>
        <tissue evidence="1">Leaf</tissue>
    </source>
</reference>
<accession>A0AA88U674</accession>
<keyword evidence="2" id="KW-1185">Reference proteome</keyword>
<dbReference type="EMBL" id="JAVXUO010002532">
    <property type="protein sequence ID" value="KAK2972210.1"/>
    <property type="molecule type" value="Genomic_DNA"/>
</dbReference>
<proteinExistence type="predicted"/>